<dbReference type="EMBL" id="CP046622">
    <property type="protein sequence ID" value="QGW82054.1"/>
    <property type="molecule type" value="Genomic_DNA"/>
</dbReference>
<dbReference type="RefSeq" id="WP_157613434.1">
    <property type="nucleotide sequence ID" value="NZ_CP046622.1"/>
</dbReference>
<proteinExistence type="predicted"/>
<dbReference type="AlphaFoldDB" id="A0A6I6HF40"/>
<evidence type="ECO:0000313" key="2">
    <source>
        <dbReference type="Proteomes" id="UP000425817"/>
    </source>
</evidence>
<reference evidence="1 2" key="1">
    <citation type="submission" date="2019-12" db="EMBL/GenBank/DDBJ databases">
        <title>Hybrid Genome Assemblies of two High G+C Isolates from Undergraduate Microbiology Courses.</title>
        <authorList>
            <person name="Ne Ville C.J."/>
            <person name="Enright D."/>
            <person name="Hernandez I."/>
            <person name="Dodsworth J."/>
            <person name="Orwin P.M."/>
        </authorList>
    </citation>
    <scope>NUCLEOTIDE SEQUENCE [LARGE SCALE GENOMIC DNA]</scope>
    <source>
        <strain evidence="1 2">CSUSB</strain>
    </source>
</reference>
<sequence length="154" mass="17940">MATHKTERKNMPISPELQARIDALQDPNLRASILKSLALSREPGISDEDIFDISVTGYEMAAEQQARLRRWQENEVIEFIEYFKAQAPDLYVKYIQHEKELRQKELNGADEVLFDMDLWWDIKRLAYKRMPDLEALDASELVSAACRYAKAHLI</sequence>
<name>A0A6I6HF40_VARPD</name>
<dbReference type="Proteomes" id="UP000425817">
    <property type="component" value="Chromosome"/>
</dbReference>
<gene>
    <name evidence="1" type="ORF">GOQ09_10845</name>
</gene>
<protein>
    <submittedName>
        <fullName evidence="1">Uncharacterized protein</fullName>
    </submittedName>
</protein>
<organism evidence="1 2">
    <name type="scientific">Variovorax paradoxus</name>
    <dbReference type="NCBI Taxonomy" id="34073"/>
    <lineage>
        <taxon>Bacteria</taxon>
        <taxon>Pseudomonadati</taxon>
        <taxon>Pseudomonadota</taxon>
        <taxon>Betaproteobacteria</taxon>
        <taxon>Burkholderiales</taxon>
        <taxon>Comamonadaceae</taxon>
        <taxon>Variovorax</taxon>
    </lineage>
</organism>
<accession>A0A6I6HF40</accession>
<dbReference type="OrthoDB" id="6029845at2"/>
<evidence type="ECO:0000313" key="1">
    <source>
        <dbReference type="EMBL" id="QGW82054.1"/>
    </source>
</evidence>